<evidence type="ECO:0000313" key="2">
    <source>
        <dbReference type="EMBL" id="KAF4346681.1"/>
    </source>
</evidence>
<evidence type="ECO:0000313" key="3">
    <source>
        <dbReference type="Proteomes" id="UP000583929"/>
    </source>
</evidence>
<gene>
    <name evidence="2" type="ORF">G4B88_009602</name>
</gene>
<evidence type="ECO:0000256" key="1">
    <source>
        <dbReference type="SAM" id="MobiDB-lite"/>
    </source>
</evidence>
<feature type="compositionally biased region" description="Polar residues" evidence="1">
    <location>
        <begin position="66"/>
        <end position="78"/>
    </location>
</feature>
<dbReference type="EMBL" id="JAATIQ010000934">
    <property type="protein sequence ID" value="KAF4346681.1"/>
    <property type="molecule type" value="Genomic_DNA"/>
</dbReference>
<protein>
    <submittedName>
        <fullName evidence="2">Uncharacterized protein</fullName>
    </submittedName>
</protein>
<name>A0A7J6DKP5_CANSA</name>
<sequence length="105" mass="11529">MSLQPTTSRRDIGVIVGVDSNPENTTMLNDYDSRDSEESAQNLPLVPRAYSQLRKPCLAAVEGEENSQASPSVPNTSGHMRRPSIVVPRLRPDDATDARVCARQH</sequence>
<keyword evidence="3" id="KW-1185">Reference proteome</keyword>
<proteinExistence type="predicted"/>
<feature type="region of interest" description="Disordered" evidence="1">
    <location>
        <begin position="61"/>
        <end position="105"/>
    </location>
</feature>
<organism evidence="2 3">
    <name type="scientific">Cannabis sativa</name>
    <name type="common">Hemp</name>
    <name type="synonym">Marijuana</name>
    <dbReference type="NCBI Taxonomy" id="3483"/>
    <lineage>
        <taxon>Eukaryota</taxon>
        <taxon>Viridiplantae</taxon>
        <taxon>Streptophyta</taxon>
        <taxon>Embryophyta</taxon>
        <taxon>Tracheophyta</taxon>
        <taxon>Spermatophyta</taxon>
        <taxon>Magnoliopsida</taxon>
        <taxon>eudicotyledons</taxon>
        <taxon>Gunneridae</taxon>
        <taxon>Pentapetalae</taxon>
        <taxon>rosids</taxon>
        <taxon>fabids</taxon>
        <taxon>Rosales</taxon>
        <taxon>Cannabaceae</taxon>
        <taxon>Cannabis</taxon>
    </lineage>
</organism>
<feature type="region of interest" description="Disordered" evidence="1">
    <location>
        <begin position="18"/>
        <end position="41"/>
    </location>
</feature>
<comment type="caution">
    <text evidence="2">The sequence shown here is derived from an EMBL/GenBank/DDBJ whole genome shotgun (WGS) entry which is preliminary data.</text>
</comment>
<accession>A0A7J6DKP5</accession>
<dbReference type="Proteomes" id="UP000583929">
    <property type="component" value="Unassembled WGS sequence"/>
</dbReference>
<dbReference type="AlphaFoldDB" id="A0A7J6DKP5"/>
<reference evidence="2 3" key="1">
    <citation type="journal article" date="2020" name="bioRxiv">
        <title>Sequence and annotation of 42 cannabis genomes reveals extensive copy number variation in cannabinoid synthesis and pathogen resistance genes.</title>
        <authorList>
            <person name="Mckernan K.J."/>
            <person name="Helbert Y."/>
            <person name="Kane L.T."/>
            <person name="Ebling H."/>
            <person name="Zhang L."/>
            <person name="Liu B."/>
            <person name="Eaton Z."/>
            <person name="Mclaughlin S."/>
            <person name="Kingan S."/>
            <person name="Baybayan P."/>
            <person name="Concepcion G."/>
            <person name="Jordan M."/>
            <person name="Riva A."/>
            <person name="Barbazuk W."/>
            <person name="Harkins T."/>
        </authorList>
    </citation>
    <scope>NUCLEOTIDE SEQUENCE [LARGE SCALE GENOMIC DNA]</scope>
    <source>
        <strain evidence="3">cv. Jamaican Lion 4</strain>
        <tissue evidence="2">Leaf</tissue>
    </source>
</reference>